<dbReference type="EC" id="1.2.7.8" evidence="3 14"/>
<dbReference type="Gene3D" id="3.30.70.20">
    <property type="match status" value="1"/>
</dbReference>
<evidence type="ECO:0000256" key="4">
    <source>
        <dbReference type="ARBA" id="ARBA00017710"/>
    </source>
</evidence>
<feature type="domain" description="4Fe-4S ferredoxin-type" evidence="16">
    <location>
        <begin position="545"/>
        <end position="574"/>
    </location>
</feature>
<feature type="binding site" evidence="15">
    <location>
        <position position="557"/>
    </location>
    <ligand>
        <name>[4Fe-4S] cluster</name>
        <dbReference type="ChEBI" id="CHEBI:49883"/>
        <label>2</label>
    </ligand>
</feature>
<feature type="binding site" evidence="15">
    <location>
        <position position="526"/>
    </location>
    <ligand>
        <name>[4Fe-4S] cluster</name>
        <dbReference type="ChEBI" id="CHEBI:49883"/>
        <label>1</label>
    </ligand>
</feature>
<dbReference type="FunFam" id="3.40.50.970:FF:000039">
    <property type="entry name" value="Indolepyruvate oxidoreductase subunit IorA"/>
    <property type="match status" value="1"/>
</dbReference>
<dbReference type="InterPro" id="IPR017896">
    <property type="entry name" value="4Fe4S_Fe-S-bd"/>
</dbReference>
<keyword evidence="9 14" id="KW-0560">Oxidoreductase</keyword>
<dbReference type="PROSITE" id="PS51379">
    <property type="entry name" value="4FE4S_FER_2"/>
    <property type="match status" value="1"/>
</dbReference>
<dbReference type="GO" id="GO:0030976">
    <property type="term" value="F:thiamine pyrophosphate binding"/>
    <property type="evidence" value="ECO:0007669"/>
    <property type="project" value="InterPro"/>
</dbReference>
<evidence type="ECO:0000256" key="6">
    <source>
        <dbReference type="ARBA" id="ARBA00022485"/>
    </source>
</evidence>
<feature type="binding site" evidence="15">
    <location>
        <position position="537"/>
    </location>
    <ligand>
        <name>[4Fe-4S] cluster</name>
        <dbReference type="ChEBI" id="CHEBI:49883"/>
        <label>2</label>
    </ligand>
</feature>
<evidence type="ECO:0000256" key="15">
    <source>
        <dbReference type="PIRSR" id="PIRSR006439-50"/>
    </source>
</evidence>
<feature type="binding site" evidence="15">
    <location>
        <position position="564"/>
    </location>
    <ligand>
        <name>[4Fe-4S] cluster</name>
        <dbReference type="ChEBI" id="CHEBI:49883"/>
        <label>1</label>
    </ligand>
</feature>
<comment type="cofactor">
    <cofactor evidence="14 15">
        <name>[4Fe-4S] cluster</name>
        <dbReference type="ChEBI" id="CHEBI:49883"/>
    </cofactor>
    <text evidence="14 15">Binds 2 [4Fe-4S] clusters. In this family the first cluster has a non-standard and varying [4Fe-4S] binding motif CX(2)CX(2)CX(4-5)CP.</text>
</comment>
<evidence type="ECO:0000313" key="18">
    <source>
        <dbReference type="Proteomes" id="UP000886819"/>
    </source>
</evidence>
<dbReference type="AlphaFoldDB" id="A0A9D0YY70"/>
<evidence type="ECO:0000256" key="1">
    <source>
        <dbReference type="ARBA" id="ARBA00002995"/>
    </source>
</evidence>
<organism evidence="17 18">
    <name type="scientific">Candidatus Avichristensenella intestinipullorum</name>
    <dbReference type="NCBI Taxonomy" id="2840693"/>
    <lineage>
        <taxon>Bacteria</taxon>
        <taxon>Bacillati</taxon>
        <taxon>Bacillota</taxon>
        <taxon>Clostridia</taxon>
        <taxon>Candidatus Avichristensenella</taxon>
    </lineage>
</organism>
<proteinExistence type="predicted"/>
<dbReference type="CDD" id="cd02008">
    <property type="entry name" value="TPP_IOR_alpha"/>
    <property type="match status" value="1"/>
</dbReference>
<feature type="binding site" evidence="15">
    <location>
        <position position="532"/>
    </location>
    <ligand>
        <name>[4Fe-4S] cluster</name>
        <dbReference type="ChEBI" id="CHEBI:49883"/>
        <label>1</label>
    </ligand>
</feature>
<evidence type="ECO:0000256" key="5">
    <source>
        <dbReference type="ARBA" id="ARBA00022448"/>
    </source>
</evidence>
<dbReference type="Pfam" id="PF01855">
    <property type="entry name" value="POR_N"/>
    <property type="match status" value="1"/>
</dbReference>
<evidence type="ECO:0000256" key="3">
    <source>
        <dbReference type="ARBA" id="ARBA00012812"/>
    </source>
</evidence>
<dbReference type="InterPro" id="IPR002880">
    <property type="entry name" value="Pyrv_Fd/Flavodoxin_OxRdtase_N"/>
</dbReference>
<gene>
    <name evidence="17" type="primary">iorA</name>
    <name evidence="17" type="ORF">IAA66_05280</name>
</gene>
<dbReference type="PANTHER" id="PTHR43710:SF5">
    <property type="entry name" value="INDOLEPYRUVATE FERREDOXIN OXIDOREDUCTASE ALPHA SUBUNIT"/>
    <property type="match status" value="1"/>
</dbReference>
<evidence type="ECO:0000256" key="2">
    <source>
        <dbReference type="ARBA" id="ARBA00011238"/>
    </source>
</evidence>
<keyword evidence="7 14" id="KW-0479">Metal-binding</keyword>
<keyword evidence="5 14" id="KW-0813">Transport</keyword>
<keyword evidence="8 14" id="KW-0249">Electron transport</keyword>
<dbReference type="Pfam" id="PF02775">
    <property type="entry name" value="TPP_enzyme_C"/>
    <property type="match status" value="1"/>
</dbReference>
<dbReference type="InterPro" id="IPR045025">
    <property type="entry name" value="HACL1-like"/>
</dbReference>
<evidence type="ECO:0000256" key="11">
    <source>
        <dbReference type="ARBA" id="ARBA00023014"/>
    </source>
</evidence>
<dbReference type="Gene3D" id="3.40.50.970">
    <property type="match status" value="2"/>
</dbReference>
<dbReference type="InterPro" id="IPR029061">
    <property type="entry name" value="THDP-binding"/>
</dbReference>
<sequence>MTKSLLLGNEAVARGAWEAGCRVISSYPGTPSTEITEVAAGYPEIYTEWATNEKVAMEVAIGAAVSGARAMTCMKHVGLNVAADPLYTAAYTGIRAGLVVVVADDPAMFSSQNEQDTRYHARGAHIPCLEPSDAQECKDFVRLAFEMSEAYDTPVILRLTTRIAHARSLVSLGERTEAALRDWAKEPQKYVMMPGNARRRHPVVEAREKKMAADASGMAINRAEMRGRALGVVCAGVSYAYVREAAPDASVFKLGMTYPLPEAALRAFAAQVDELAVVEELEPFIEDALHVMGIACTGKAKTGLQGELGVGKVREALLGVSRPLRNEEPVVPRPPALCPGCPHRAVFDVLKRQKLNVFGDIGCYTLGATPPLSSMDTTLCMGASIGMAFGAEKARGKAFSRGSVAVIGDSTFLHSGITSLIDAVYNGGTITVLILDNRITGMTGHQQNPASGKDIHGNPAPQIDLAELCRACGAAHVREVDPFDLKALEAVVREEVAREAVSVVVVRRACALLEKTRGACVEVEACRNCGVCMRIACPAIARGTDGIHIDASLCVGCGLCVQVCPFHCIKGGDRA</sequence>
<comment type="caution">
    <text evidence="17">The sequence shown here is derived from an EMBL/GenBank/DDBJ whole genome shotgun (WGS) entry which is preliminary data.</text>
</comment>
<protein>
    <recommendedName>
        <fullName evidence="4 14">Indolepyruvate oxidoreductase subunit IorA</fullName>
        <shortName evidence="14">IOR</shortName>
        <ecNumber evidence="3 14">1.2.7.8</ecNumber>
    </recommendedName>
    <alternativeName>
        <fullName evidence="12 14">Indolepyruvate ferredoxin oxidoreductase subunit alpha</fullName>
    </alternativeName>
</protein>
<comment type="function">
    <text evidence="1 14">Catalyzes the ferredoxin-dependent oxidative decarboxylation of arylpyruvates.</text>
</comment>
<evidence type="ECO:0000256" key="14">
    <source>
        <dbReference type="PIRNR" id="PIRNR006439"/>
    </source>
</evidence>
<dbReference type="GO" id="GO:0046872">
    <property type="term" value="F:metal ion binding"/>
    <property type="evidence" value="ECO:0007669"/>
    <property type="project" value="UniProtKB-UniRule"/>
</dbReference>
<dbReference type="InterPro" id="IPR011766">
    <property type="entry name" value="TPP_enzyme_TPP-bd"/>
</dbReference>
<dbReference type="PROSITE" id="PS00198">
    <property type="entry name" value="4FE4S_FER_1"/>
    <property type="match status" value="1"/>
</dbReference>
<evidence type="ECO:0000256" key="12">
    <source>
        <dbReference type="ARBA" id="ARBA00030514"/>
    </source>
</evidence>
<dbReference type="EMBL" id="DVFI01000081">
    <property type="protein sequence ID" value="HIQ62983.1"/>
    <property type="molecule type" value="Genomic_DNA"/>
</dbReference>
<comment type="catalytic activity">
    <reaction evidence="13 14">
        <text>indole-3-pyruvate + 2 oxidized [2Fe-2S]-[ferredoxin] + CoA = (indol-3-yl)acetyl-CoA + 2 reduced [2Fe-2S]-[ferredoxin] + CO2 + H(+)</text>
        <dbReference type="Rhea" id="RHEA:12645"/>
        <dbReference type="Rhea" id="RHEA-COMP:10000"/>
        <dbReference type="Rhea" id="RHEA-COMP:10001"/>
        <dbReference type="ChEBI" id="CHEBI:15378"/>
        <dbReference type="ChEBI" id="CHEBI:16526"/>
        <dbReference type="ChEBI" id="CHEBI:17640"/>
        <dbReference type="ChEBI" id="CHEBI:33737"/>
        <dbReference type="ChEBI" id="CHEBI:33738"/>
        <dbReference type="ChEBI" id="CHEBI:57271"/>
        <dbReference type="ChEBI" id="CHEBI:57287"/>
        <dbReference type="EC" id="1.2.7.8"/>
    </reaction>
</comment>
<keyword evidence="11 14" id="KW-0411">Iron-sulfur</keyword>
<evidence type="ECO:0000259" key="16">
    <source>
        <dbReference type="PROSITE" id="PS51379"/>
    </source>
</evidence>
<dbReference type="NCBIfam" id="TIGR03336">
    <property type="entry name" value="IOR_alpha"/>
    <property type="match status" value="1"/>
</dbReference>
<keyword evidence="10 14" id="KW-0408">Iron</keyword>
<evidence type="ECO:0000256" key="7">
    <source>
        <dbReference type="ARBA" id="ARBA00022723"/>
    </source>
</evidence>
<dbReference type="CDD" id="cd07034">
    <property type="entry name" value="TPP_PYR_PFOR_IOR-alpha_like"/>
    <property type="match status" value="1"/>
</dbReference>
<feature type="binding site" evidence="15">
    <location>
        <position position="560"/>
    </location>
    <ligand>
        <name>[4Fe-4S] cluster</name>
        <dbReference type="ChEBI" id="CHEBI:49883"/>
        <label>2</label>
    </ligand>
</feature>
<name>A0A9D0YY70_9FIRM</name>
<dbReference type="InterPro" id="IPR017900">
    <property type="entry name" value="4Fe4S_Fe_S_CS"/>
</dbReference>
<accession>A0A9D0YY70</accession>
<dbReference type="SUPFAM" id="SSF52518">
    <property type="entry name" value="Thiamin diphosphate-binding fold (THDP-binding)"/>
    <property type="match status" value="2"/>
</dbReference>
<dbReference type="SUPFAM" id="SSF52922">
    <property type="entry name" value="TK C-terminal domain-like"/>
    <property type="match status" value="1"/>
</dbReference>
<feature type="binding site" evidence="15">
    <location>
        <position position="529"/>
    </location>
    <ligand>
        <name>[4Fe-4S] cluster</name>
        <dbReference type="ChEBI" id="CHEBI:49883"/>
        <label>1</label>
    </ligand>
</feature>
<dbReference type="GO" id="GO:0051539">
    <property type="term" value="F:4 iron, 4 sulfur cluster binding"/>
    <property type="evidence" value="ECO:0007669"/>
    <property type="project" value="UniProtKB-UniRule"/>
</dbReference>
<evidence type="ECO:0000313" key="17">
    <source>
        <dbReference type="EMBL" id="HIQ62983.1"/>
    </source>
</evidence>
<feature type="binding site" evidence="15">
    <location>
        <position position="554"/>
    </location>
    <ligand>
        <name>[4Fe-4S] cluster</name>
        <dbReference type="ChEBI" id="CHEBI:49883"/>
        <label>2</label>
    </ligand>
</feature>
<dbReference type="PANTHER" id="PTHR43710">
    <property type="entry name" value="2-HYDROXYACYL-COA LYASE"/>
    <property type="match status" value="1"/>
</dbReference>
<comment type="subunit">
    <text evidence="2">Heterodimer of the IorA and IorB subunits.</text>
</comment>
<evidence type="ECO:0000256" key="13">
    <source>
        <dbReference type="ARBA" id="ARBA00048332"/>
    </source>
</evidence>
<evidence type="ECO:0000256" key="8">
    <source>
        <dbReference type="ARBA" id="ARBA00022982"/>
    </source>
</evidence>
<reference evidence="17" key="1">
    <citation type="submission" date="2020-10" db="EMBL/GenBank/DDBJ databases">
        <authorList>
            <person name="Gilroy R."/>
        </authorList>
    </citation>
    <scope>NUCLEOTIDE SEQUENCE</scope>
    <source>
        <strain evidence="17">ChiHile30-977</strain>
    </source>
</reference>
<dbReference type="GO" id="GO:0043805">
    <property type="term" value="F:indolepyruvate ferredoxin oxidoreductase activity"/>
    <property type="evidence" value="ECO:0007669"/>
    <property type="project" value="UniProtKB-UniRule"/>
</dbReference>
<dbReference type="Pfam" id="PF00037">
    <property type="entry name" value="Fer4"/>
    <property type="match status" value="1"/>
</dbReference>
<evidence type="ECO:0000256" key="9">
    <source>
        <dbReference type="ARBA" id="ARBA00023002"/>
    </source>
</evidence>
<dbReference type="InterPro" id="IPR017721">
    <property type="entry name" value="IorA"/>
</dbReference>
<keyword evidence="6 14" id="KW-0004">4Fe-4S</keyword>
<evidence type="ECO:0000256" key="10">
    <source>
        <dbReference type="ARBA" id="ARBA00023004"/>
    </source>
</evidence>
<dbReference type="InterPro" id="IPR009014">
    <property type="entry name" value="Transketo_C/PFOR_II"/>
</dbReference>
<dbReference type="Proteomes" id="UP000886819">
    <property type="component" value="Unassembled WGS sequence"/>
</dbReference>
<reference evidence="17" key="2">
    <citation type="journal article" date="2021" name="PeerJ">
        <title>Extensive microbial diversity within the chicken gut microbiome revealed by metagenomics and culture.</title>
        <authorList>
            <person name="Gilroy R."/>
            <person name="Ravi A."/>
            <person name="Getino M."/>
            <person name="Pursley I."/>
            <person name="Horton D.L."/>
            <person name="Alikhan N.F."/>
            <person name="Baker D."/>
            <person name="Gharbi K."/>
            <person name="Hall N."/>
            <person name="Watson M."/>
            <person name="Adriaenssens E.M."/>
            <person name="Foster-Nyarko E."/>
            <person name="Jarju S."/>
            <person name="Secka A."/>
            <person name="Antonio M."/>
            <person name="Oren A."/>
            <person name="Chaudhuri R.R."/>
            <person name="La Ragione R."/>
            <person name="Hildebrand F."/>
            <person name="Pallen M.J."/>
        </authorList>
    </citation>
    <scope>NUCLEOTIDE SEQUENCE</scope>
    <source>
        <strain evidence="17">ChiHile30-977</strain>
    </source>
</reference>
<dbReference type="PIRSF" id="PIRSF006439">
    <property type="entry name" value="Indolepyruvate_ferr_oxidored"/>
    <property type="match status" value="1"/>
</dbReference>